<accession>A0ABY6SV59</accession>
<evidence type="ECO:0000313" key="2">
    <source>
        <dbReference type="EMBL" id="VDG72464.1"/>
    </source>
</evidence>
<dbReference type="Proteomes" id="UP000277570">
    <property type="component" value="Unassembled WGS sequence"/>
</dbReference>
<protein>
    <submittedName>
        <fullName evidence="2">Tail fiber protein</fullName>
    </submittedName>
</protein>
<evidence type="ECO:0000313" key="3">
    <source>
        <dbReference type="Proteomes" id="UP000277570"/>
    </source>
</evidence>
<organism evidence="2 3">
    <name type="scientific">Clostridium carnis</name>
    <dbReference type="NCBI Taxonomy" id="1530"/>
    <lineage>
        <taxon>Bacteria</taxon>
        <taxon>Bacillati</taxon>
        <taxon>Bacillota</taxon>
        <taxon>Clostridia</taxon>
        <taxon>Eubacteriales</taxon>
        <taxon>Clostridiaceae</taxon>
        <taxon>Clostridium</taxon>
    </lineage>
</organism>
<dbReference type="Pfam" id="PF12571">
    <property type="entry name" value="Phage_tail_fib"/>
    <property type="match status" value="1"/>
</dbReference>
<dbReference type="EMBL" id="UYIN01000011">
    <property type="protein sequence ID" value="VDG72464.1"/>
    <property type="molecule type" value="Genomic_DNA"/>
</dbReference>
<evidence type="ECO:0000259" key="1">
    <source>
        <dbReference type="Pfam" id="PF12571"/>
    </source>
</evidence>
<sequence length="94" mass="10415">MDYIEVILPADVGGFMIREYGVFDSENNLLAIAKCAETYKPVAAEGSTKELNMKMILAISNIDSVTLKIDPALMYAKKKDLDIISNKLMSLKIN</sequence>
<keyword evidence="3" id="KW-1185">Reference proteome</keyword>
<dbReference type="PANTHER" id="PTHR35191">
    <property type="entry name" value="PROPHAGE SIDE TAIL FIBER PROTEIN HOMOLOG STFQ-RELATED"/>
    <property type="match status" value="1"/>
</dbReference>
<name>A0ABY6SV59_9CLOT</name>
<dbReference type="PANTHER" id="PTHR35191:SF1">
    <property type="entry name" value="PROPHAGE SIDE TAIL FIBER PROTEIN HOMOLOG STFQ-RELATED"/>
    <property type="match status" value="1"/>
</dbReference>
<feature type="domain" description="Phage tail fibre protein N-terminal" evidence="1">
    <location>
        <begin position="4"/>
        <end position="78"/>
    </location>
</feature>
<comment type="caution">
    <text evidence="2">The sequence shown here is derived from an EMBL/GenBank/DDBJ whole genome shotgun (WGS) entry which is preliminary data.</text>
</comment>
<dbReference type="InterPro" id="IPR022225">
    <property type="entry name" value="Phage_tail_fibre_N"/>
</dbReference>
<gene>
    <name evidence="2" type="ORF">NCTC10913_02786</name>
</gene>
<dbReference type="InterPro" id="IPR051934">
    <property type="entry name" value="Phage_Tail_Fiber_Structural"/>
</dbReference>
<proteinExistence type="predicted"/>
<reference evidence="2 3" key="1">
    <citation type="submission" date="2018-11" db="EMBL/GenBank/DDBJ databases">
        <authorList>
            <consortium name="Pathogen Informatics"/>
        </authorList>
    </citation>
    <scope>NUCLEOTIDE SEQUENCE [LARGE SCALE GENOMIC DNA]</scope>
    <source>
        <strain evidence="2 3">NCTC10913</strain>
    </source>
</reference>